<proteinExistence type="predicted"/>
<organism evidence="1 2">
    <name type="scientific">Heterorhabditis bacteriophora</name>
    <name type="common">Entomopathogenic nematode worm</name>
    <dbReference type="NCBI Taxonomy" id="37862"/>
    <lineage>
        <taxon>Eukaryota</taxon>
        <taxon>Metazoa</taxon>
        <taxon>Ecdysozoa</taxon>
        <taxon>Nematoda</taxon>
        <taxon>Chromadorea</taxon>
        <taxon>Rhabditida</taxon>
        <taxon>Rhabditina</taxon>
        <taxon>Rhabditomorpha</taxon>
        <taxon>Strongyloidea</taxon>
        <taxon>Heterorhabditidae</taxon>
        <taxon>Heterorhabditis</taxon>
    </lineage>
</organism>
<sequence length="66" mass="7649">MTALRLYQPLFVCLPFQPNKQHYQNNSHTSCGFPNLYSGHPPAERVGGRRIVNKKVIYLLYNVINM</sequence>
<reference evidence="2" key="1">
    <citation type="submission" date="2016-11" db="UniProtKB">
        <authorList>
            <consortium name="WormBaseParasite"/>
        </authorList>
    </citation>
    <scope>IDENTIFICATION</scope>
</reference>
<name>A0A1I7WTB0_HETBA</name>
<protein>
    <submittedName>
        <fullName evidence="2">Ovule protein</fullName>
    </submittedName>
</protein>
<dbReference type="WBParaSite" id="Hba_08324">
    <property type="protein sequence ID" value="Hba_08324"/>
    <property type="gene ID" value="Hba_08324"/>
</dbReference>
<dbReference type="Proteomes" id="UP000095283">
    <property type="component" value="Unplaced"/>
</dbReference>
<evidence type="ECO:0000313" key="2">
    <source>
        <dbReference type="WBParaSite" id="Hba_08324"/>
    </source>
</evidence>
<keyword evidence="1" id="KW-1185">Reference proteome</keyword>
<dbReference type="AlphaFoldDB" id="A0A1I7WTB0"/>
<accession>A0A1I7WTB0</accession>
<evidence type="ECO:0000313" key="1">
    <source>
        <dbReference type="Proteomes" id="UP000095283"/>
    </source>
</evidence>